<evidence type="ECO:0000256" key="2">
    <source>
        <dbReference type="ARBA" id="ARBA00022737"/>
    </source>
</evidence>
<dbReference type="WBParaSite" id="Hba_04851">
    <property type="protein sequence ID" value="Hba_04851"/>
    <property type="gene ID" value="Hba_04851"/>
</dbReference>
<dbReference type="InterPro" id="IPR039857">
    <property type="entry name" value="Ift122/121"/>
</dbReference>
<dbReference type="AlphaFoldDB" id="A0A1I7WIQ5"/>
<evidence type="ECO:0000313" key="3">
    <source>
        <dbReference type="Proteomes" id="UP000095283"/>
    </source>
</evidence>
<dbReference type="GO" id="GO:1905515">
    <property type="term" value="P:non-motile cilium assembly"/>
    <property type="evidence" value="ECO:0007669"/>
    <property type="project" value="TreeGrafter"/>
</dbReference>
<evidence type="ECO:0000256" key="1">
    <source>
        <dbReference type="ARBA" id="ARBA00022574"/>
    </source>
</evidence>
<dbReference type="Proteomes" id="UP000095283">
    <property type="component" value="Unplaced"/>
</dbReference>
<keyword evidence="1" id="KW-0853">WD repeat</keyword>
<name>A0A1I7WIQ5_HETBA</name>
<dbReference type="PANTHER" id="PTHR12764">
    <property type="entry name" value="WD REPEAT DOMAIN-RELATED"/>
    <property type="match status" value="1"/>
</dbReference>
<proteinExistence type="predicted"/>
<dbReference type="PANTHER" id="PTHR12764:SF4">
    <property type="entry name" value="INTRAFLAGELLAR TRANSPORT PROTEIN 122 HOMOLOG"/>
    <property type="match status" value="1"/>
</dbReference>
<dbReference type="GO" id="GO:0061512">
    <property type="term" value="P:protein localization to cilium"/>
    <property type="evidence" value="ECO:0007669"/>
    <property type="project" value="TreeGrafter"/>
</dbReference>
<organism evidence="3 4">
    <name type="scientific">Heterorhabditis bacteriophora</name>
    <name type="common">Entomopathogenic nematode worm</name>
    <dbReference type="NCBI Taxonomy" id="37862"/>
    <lineage>
        <taxon>Eukaryota</taxon>
        <taxon>Metazoa</taxon>
        <taxon>Ecdysozoa</taxon>
        <taxon>Nematoda</taxon>
        <taxon>Chromadorea</taxon>
        <taxon>Rhabditida</taxon>
        <taxon>Rhabditina</taxon>
        <taxon>Rhabditomorpha</taxon>
        <taxon>Strongyloidea</taxon>
        <taxon>Heterorhabditidae</taxon>
        <taxon>Heterorhabditis</taxon>
    </lineage>
</organism>
<protein>
    <submittedName>
        <fullName evidence="4">Pentatricopeptide repeat-containing protein</fullName>
    </submittedName>
</protein>
<keyword evidence="3" id="KW-1185">Reference proteome</keyword>
<sequence>MRKLNRSDLESLRKLAGYFVQKGDYSLASRIYGSINDTKAMVQMYVRAGHWTDVDIFHFNQPFTSHSSEALLNMARYLSVQDDVPNISKVHEVYHHKAKVAGILPLNIINLTF</sequence>
<dbReference type="GO" id="GO:0030991">
    <property type="term" value="C:intraciliary transport particle A"/>
    <property type="evidence" value="ECO:0007669"/>
    <property type="project" value="TreeGrafter"/>
</dbReference>
<accession>A0A1I7WIQ5</accession>
<dbReference type="GO" id="GO:0097730">
    <property type="term" value="C:non-motile cilium"/>
    <property type="evidence" value="ECO:0007669"/>
    <property type="project" value="TreeGrafter"/>
</dbReference>
<evidence type="ECO:0000313" key="4">
    <source>
        <dbReference type="WBParaSite" id="Hba_04851"/>
    </source>
</evidence>
<dbReference type="GO" id="GO:0035721">
    <property type="term" value="P:intraciliary retrograde transport"/>
    <property type="evidence" value="ECO:0007669"/>
    <property type="project" value="TreeGrafter"/>
</dbReference>
<reference evidence="4" key="1">
    <citation type="submission" date="2016-11" db="UniProtKB">
        <authorList>
            <consortium name="WormBaseParasite"/>
        </authorList>
    </citation>
    <scope>IDENTIFICATION</scope>
</reference>
<keyword evidence="2" id="KW-0677">Repeat</keyword>